<dbReference type="PANTHER" id="PTHR35040">
    <property type="match status" value="1"/>
</dbReference>
<organism evidence="1 2">
    <name type="scientific">Nonomuraea mangrovi</name>
    <dbReference type="NCBI Taxonomy" id="2316207"/>
    <lineage>
        <taxon>Bacteria</taxon>
        <taxon>Bacillati</taxon>
        <taxon>Actinomycetota</taxon>
        <taxon>Actinomycetes</taxon>
        <taxon>Streptosporangiales</taxon>
        <taxon>Streptosporangiaceae</taxon>
        <taxon>Nonomuraea</taxon>
    </lineage>
</organism>
<evidence type="ECO:0000313" key="1">
    <source>
        <dbReference type="EMBL" id="MFD1938127.1"/>
    </source>
</evidence>
<reference evidence="2" key="1">
    <citation type="journal article" date="2019" name="Int. J. Syst. Evol. Microbiol.">
        <title>The Global Catalogue of Microorganisms (GCM) 10K type strain sequencing project: providing services to taxonomists for standard genome sequencing and annotation.</title>
        <authorList>
            <consortium name="The Broad Institute Genomics Platform"/>
            <consortium name="The Broad Institute Genome Sequencing Center for Infectious Disease"/>
            <person name="Wu L."/>
            <person name="Ma J."/>
        </authorList>
    </citation>
    <scope>NUCLEOTIDE SEQUENCE [LARGE SCALE GENOMIC DNA]</scope>
    <source>
        <strain evidence="2">ICMP 6774ER</strain>
    </source>
</reference>
<sequence>MTRLCGGGPPGGAGTGPFTLVPAYFHPGTAVHTWRRLLADPPRMAVVTVDHGPGQARDPGCAAAVAALRAAGTEVLGYAETDFGLRPATEVRADLRRYLVWYGVRGAFLDQVAACADRVAHYRALVEEVRGPVVLNPGVYPDPAYASLADLLVTFEGSLAAYRSMREPAWARRLARGRFCHLVHGVPYEQVEPTLRRAVRHAGTVHVTDRTGAAPWRDLPTYFG</sequence>
<name>A0ABW4TAV9_9ACTN</name>
<proteinExistence type="predicted"/>
<protein>
    <submittedName>
        <fullName evidence="1">Spherulation-specific family 4 protein</fullName>
    </submittedName>
</protein>
<dbReference type="PANTHER" id="PTHR35040:SF9">
    <property type="entry name" value="4-LIKE CELL SURFACE PROTEIN, PUTATIVE (AFU_ORTHOLOGUE AFUA_4G14080)-RELATED"/>
    <property type="match status" value="1"/>
</dbReference>
<keyword evidence="2" id="KW-1185">Reference proteome</keyword>
<accession>A0ABW4TAV9</accession>
<dbReference type="Pfam" id="PF12138">
    <property type="entry name" value="Spherulin4"/>
    <property type="match status" value="1"/>
</dbReference>
<dbReference type="RefSeq" id="WP_379579915.1">
    <property type="nucleotide sequence ID" value="NZ_JBHUFV010000061.1"/>
</dbReference>
<gene>
    <name evidence="1" type="ORF">ACFSKW_42295</name>
</gene>
<dbReference type="Proteomes" id="UP001597368">
    <property type="component" value="Unassembled WGS sequence"/>
</dbReference>
<evidence type="ECO:0000313" key="2">
    <source>
        <dbReference type="Proteomes" id="UP001597368"/>
    </source>
</evidence>
<dbReference type="EMBL" id="JBHUFV010000061">
    <property type="protein sequence ID" value="MFD1938127.1"/>
    <property type="molecule type" value="Genomic_DNA"/>
</dbReference>
<dbReference type="InterPro" id="IPR021986">
    <property type="entry name" value="Spherulin4"/>
</dbReference>
<comment type="caution">
    <text evidence="1">The sequence shown here is derived from an EMBL/GenBank/DDBJ whole genome shotgun (WGS) entry which is preliminary data.</text>
</comment>